<keyword evidence="8" id="KW-1185">Reference proteome</keyword>
<dbReference type="GO" id="GO:0016020">
    <property type="term" value="C:membrane"/>
    <property type="evidence" value="ECO:0007669"/>
    <property type="project" value="UniProtKB-SubCell"/>
</dbReference>
<dbReference type="STRING" id="3659.A0A0A0LT42"/>
<dbReference type="PANTHER" id="PTHR31621">
    <property type="entry name" value="PROTEIN DMP3"/>
    <property type="match status" value="1"/>
</dbReference>
<keyword evidence="4 6" id="KW-1133">Transmembrane helix</keyword>
<evidence type="ECO:0008006" key="9">
    <source>
        <dbReference type="Google" id="ProtNLM"/>
    </source>
</evidence>
<accession>A0A0A0LT42</accession>
<evidence type="ECO:0000256" key="5">
    <source>
        <dbReference type="ARBA" id="ARBA00023136"/>
    </source>
</evidence>
<sequence>MEGEIESQIQQAVPTEGLLGKIQQPLLENALTMASKPTKTSAQKAIRKAFKGTAHLANLLPTGTVLGFQILSPIFTHQGHCNTHVSQTTTLGLVLLCALSCFFLLFTDSFRDSRGKVRYGVVTFQGLWVIDGSITLPKEEAAKYRLRFIDFFHAFTSLLVFIAVALFDENVVKCFYPTPSDELRELLVVLPVGIGVLCSGLFIVFPTKRHGVGFPLSRQ</sequence>
<evidence type="ECO:0000256" key="2">
    <source>
        <dbReference type="ARBA" id="ARBA00008707"/>
    </source>
</evidence>
<reference evidence="7 8" key="3">
    <citation type="journal article" date="2010" name="BMC Genomics">
        <title>Transcriptome sequencing and comparative analysis of cucumber flowers with different sex types.</title>
        <authorList>
            <person name="Guo S."/>
            <person name="Zheng Y."/>
            <person name="Joung J.G."/>
            <person name="Liu S."/>
            <person name="Zhang Z."/>
            <person name="Crasta O.R."/>
            <person name="Sobral B.W."/>
            <person name="Xu Y."/>
            <person name="Huang S."/>
            <person name="Fei Z."/>
        </authorList>
    </citation>
    <scope>NUCLEOTIDE SEQUENCE [LARGE SCALE GENOMIC DNA]</scope>
    <source>
        <strain evidence="8">cv. 9930</strain>
    </source>
</reference>
<dbReference type="Pfam" id="PF05078">
    <property type="entry name" value="DUF679"/>
    <property type="match status" value="1"/>
</dbReference>
<protein>
    <recommendedName>
        <fullName evidence="9">DUF679 domain-containing protein</fullName>
    </recommendedName>
</protein>
<reference evidence="7 8" key="2">
    <citation type="journal article" date="2009" name="PLoS ONE">
        <title>An integrated genetic and cytogenetic map of the cucumber genome.</title>
        <authorList>
            <person name="Ren Y."/>
            <person name="Zhang Z."/>
            <person name="Liu J."/>
            <person name="Staub J.E."/>
            <person name="Han Y."/>
            <person name="Cheng Z."/>
            <person name="Li X."/>
            <person name="Lu J."/>
            <person name="Miao H."/>
            <person name="Kang H."/>
            <person name="Xie B."/>
            <person name="Gu X."/>
            <person name="Wang X."/>
            <person name="Du Y."/>
            <person name="Jin W."/>
            <person name="Huang S."/>
        </authorList>
    </citation>
    <scope>NUCLEOTIDE SEQUENCE [LARGE SCALE GENOMIC DNA]</scope>
    <source>
        <strain evidence="8">cv. 9930</strain>
    </source>
</reference>
<evidence type="ECO:0000313" key="8">
    <source>
        <dbReference type="Proteomes" id="UP000029981"/>
    </source>
</evidence>
<dbReference type="GO" id="GO:0010256">
    <property type="term" value="P:endomembrane system organization"/>
    <property type="evidence" value="ECO:0000318"/>
    <property type="project" value="GO_Central"/>
</dbReference>
<feature type="transmembrane region" description="Helical" evidence="6">
    <location>
        <begin position="187"/>
        <end position="205"/>
    </location>
</feature>
<dbReference type="EMBL" id="CM002923">
    <property type="protein sequence ID" value="KGN63201.1"/>
    <property type="molecule type" value="Genomic_DNA"/>
</dbReference>
<dbReference type="InterPro" id="IPR007770">
    <property type="entry name" value="DMP"/>
</dbReference>
<evidence type="ECO:0000256" key="4">
    <source>
        <dbReference type="ARBA" id="ARBA00022989"/>
    </source>
</evidence>
<dbReference type="OrthoDB" id="525686at2759"/>
<dbReference type="GO" id="GO:0005737">
    <property type="term" value="C:cytoplasm"/>
    <property type="evidence" value="ECO:0007669"/>
    <property type="project" value="UniProtKB-ARBA"/>
</dbReference>
<dbReference type="Gramene" id="KGN63201">
    <property type="protein sequence ID" value="KGN63201"/>
    <property type="gene ID" value="Csa_2G408960"/>
</dbReference>
<feature type="transmembrane region" description="Helical" evidence="6">
    <location>
        <begin position="148"/>
        <end position="167"/>
    </location>
</feature>
<feature type="transmembrane region" description="Helical" evidence="6">
    <location>
        <begin position="88"/>
        <end position="106"/>
    </location>
</feature>
<keyword evidence="3 6" id="KW-0812">Transmembrane</keyword>
<gene>
    <name evidence="7" type="ORF">Csa_2G408960</name>
</gene>
<dbReference type="OMA" id="QCPTITS"/>
<comment type="subcellular location">
    <subcellularLocation>
        <location evidence="1">Membrane</location>
        <topology evidence="1">Multi-pass membrane protein</topology>
    </subcellularLocation>
</comment>
<name>A0A0A0LT42_CUCSA</name>
<dbReference type="KEGG" id="csv:105434686"/>
<feature type="transmembrane region" description="Helical" evidence="6">
    <location>
        <begin position="56"/>
        <end position="76"/>
    </location>
</feature>
<dbReference type="PANTHER" id="PTHR31621:SF6">
    <property type="entry name" value="PROTEIN DMP7"/>
    <property type="match status" value="1"/>
</dbReference>
<dbReference type="AlphaFoldDB" id="A0A0A0LT42"/>
<comment type="similarity">
    <text evidence="2">Belongs to the plant DMP1 protein family.</text>
</comment>
<reference evidence="7 8" key="1">
    <citation type="journal article" date="2009" name="Nat. Genet.">
        <title>The genome of the cucumber, Cucumis sativus L.</title>
        <authorList>
            <person name="Huang S."/>
            <person name="Li R."/>
            <person name="Zhang Z."/>
            <person name="Li L."/>
            <person name="Gu X."/>
            <person name="Fan W."/>
            <person name="Lucas W.J."/>
            <person name="Wang X."/>
            <person name="Xie B."/>
            <person name="Ni P."/>
            <person name="Ren Y."/>
            <person name="Zhu H."/>
            <person name="Li J."/>
            <person name="Lin K."/>
            <person name="Jin W."/>
            <person name="Fei Z."/>
            <person name="Li G."/>
            <person name="Staub J."/>
            <person name="Kilian A."/>
            <person name="van der Vossen E.A."/>
            <person name="Wu Y."/>
            <person name="Guo J."/>
            <person name="He J."/>
            <person name="Jia Z."/>
            <person name="Ren Y."/>
            <person name="Tian G."/>
            <person name="Lu Y."/>
            <person name="Ruan J."/>
            <person name="Qian W."/>
            <person name="Wang M."/>
            <person name="Huang Q."/>
            <person name="Li B."/>
            <person name="Xuan Z."/>
            <person name="Cao J."/>
            <person name="Asan"/>
            <person name="Wu Z."/>
            <person name="Zhang J."/>
            <person name="Cai Q."/>
            <person name="Bai Y."/>
            <person name="Zhao B."/>
            <person name="Han Y."/>
            <person name="Li Y."/>
            <person name="Li X."/>
            <person name="Wang S."/>
            <person name="Shi Q."/>
            <person name="Liu S."/>
            <person name="Cho W.K."/>
            <person name="Kim J.Y."/>
            <person name="Xu Y."/>
            <person name="Heller-Uszynska K."/>
            <person name="Miao H."/>
            <person name="Cheng Z."/>
            <person name="Zhang S."/>
            <person name="Wu J."/>
            <person name="Yang Y."/>
            <person name="Kang H."/>
            <person name="Li M."/>
            <person name="Liang H."/>
            <person name="Ren X."/>
            <person name="Shi Z."/>
            <person name="Wen M."/>
            <person name="Jian M."/>
            <person name="Yang H."/>
            <person name="Zhang G."/>
            <person name="Yang Z."/>
            <person name="Chen R."/>
            <person name="Liu S."/>
            <person name="Li J."/>
            <person name="Ma L."/>
            <person name="Liu H."/>
            <person name="Zhou Y."/>
            <person name="Zhao J."/>
            <person name="Fang X."/>
            <person name="Li G."/>
            <person name="Fang L."/>
            <person name="Li Y."/>
            <person name="Liu D."/>
            <person name="Zheng H."/>
            <person name="Zhang Y."/>
            <person name="Qin N."/>
            <person name="Li Z."/>
            <person name="Yang G."/>
            <person name="Yang S."/>
            <person name="Bolund L."/>
            <person name="Kristiansen K."/>
            <person name="Zheng H."/>
            <person name="Li S."/>
            <person name="Zhang X."/>
            <person name="Yang H."/>
            <person name="Wang J."/>
            <person name="Sun R."/>
            <person name="Zhang B."/>
            <person name="Jiang S."/>
            <person name="Wang J."/>
            <person name="Du Y."/>
            <person name="Li S."/>
        </authorList>
    </citation>
    <scope>NUCLEOTIDE SEQUENCE [LARGE SCALE GENOMIC DNA]</scope>
    <source>
        <strain evidence="8">cv. 9930</strain>
    </source>
</reference>
<reference evidence="7 8" key="4">
    <citation type="journal article" date="2011" name="BMC Genomics">
        <title>RNA-Seq improves annotation of protein-coding genes in the cucumber genome.</title>
        <authorList>
            <person name="Li Z."/>
            <person name="Zhang Z."/>
            <person name="Yan P."/>
            <person name="Huang S."/>
            <person name="Fei Z."/>
            <person name="Lin K."/>
        </authorList>
    </citation>
    <scope>NUCLEOTIDE SEQUENCE [LARGE SCALE GENOMIC DNA]</scope>
    <source>
        <strain evidence="8">cv. 9930</strain>
    </source>
</reference>
<keyword evidence="5 6" id="KW-0472">Membrane</keyword>
<evidence type="ECO:0000313" key="7">
    <source>
        <dbReference type="EMBL" id="KGN63201.1"/>
    </source>
</evidence>
<organism evidence="7 8">
    <name type="scientific">Cucumis sativus</name>
    <name type="common">Cucumber</name>
    <dbReference type="NCBI Taxonomy" id="3659"/>
    <lineage>
        <taxon>Eukaryota</taxon>
        <taxon>Viridiplantae</taxon>
        <taxon>Streptophyta</taxon>
        <taxon>Embryophyta</taxon>
        <taxon>Tracheophyta</taxon>
        <taxon>Spermatophyta</taxon>
        <taxon>Magnoliopsida</taxon>
        <taxon>eudicotyledons</taxon>
        <taxon>Gunneridae</taxon>
        <taxon>Pentapetalae</taxon>
        <taxon>rosids</taxon>
        <taxon>fabids</taxon>
        <taxon>Cucurbitales</taxon>
        <taxon>Cucurbitaceae</taxon>
        <taxon>Benincaseae</taxon>
        <taxon>Cucumis</taxon>
    </lineage>
</organism>
<evidence type="ECO:0000256" key="1">
    <source>
        <dbReference type="ARBA" id="ARBA00004141"/>
    </source>
</evidence>
<evidence type="ECO:0000256" key="6">
    <source>
        <dbReference type="SAM" id="Phobius"/>
    </source>
</evidence>
<proteinExistence type="inferred from homology"/>
<evidence type="ECO:0000256" key="3">
    <source>
        <dbReference type="ARBA" id="ARBA00022692"/>
    </source>
</evidence>
<dbReference type="Proteomes" id="UP000029981">
    <property type="component" value="Chromosome 2"/>
</dbReference>